<dbReference type="AlphaFoldDB" id="A0A7W6RYI2"/>
<dbReference type="Pfam" id="PF06568">
    <property type="entry name" value="YjiS-like"/>
    <property type="match status" value="1"/>
</dbReference>
<dbReference type="RefSeq" id="WP_246423594.1">
    <property type="nucleotide sequence ID" value="NZ_JACIGI010000007.1"/>
</dbReference>
<evidence type="ECO:0000313" key="2">
    <source>
        <dbReference type="EMBL" id="MBB4285487.1"/>
    </source>
</evidence>
<protein>
    <submittedName>
        <fullName evidence="2">Uncharacterized protein YjiS (DUF1127 family)</fullName>
    </submittedName>
</protein>
<organism evidence="2 3">
    <name type="scientific">Roseospira goensis</name>
    <dbReference type="NCBI Taxonomy" id="391922"/>
    <lineage>
        <taxon>Bacteria</taxon>
        <taxon>Pseudomonadati</taxon>
        <taxon>Pseudomonadota</taxon>
        <taxon>Alphaproteobacteria</taxon>
        <taxon>Rhodospirillales</taxon>
        <taxon>Rhodospirillaceae</taxon>
        <taxon>Roseospira</taxon>
    </lineage>
</organism>
<proteinExistence type="predicted"/>
<comment type="caution">
    <text evidence="2">The sequence shown here is derived from an EMBL/GenBank/DDBJ whole genome shotgun (WGS) entry which is preliminary data.</text>
</comment>
<dbReference type="Proteomes" id="UP000555728">
    <property type="component" value="Unassembled WGS sequence"/>
</dbReference>
<evidence type="ECO:0000313" key="3">
    <source>
        <dbReference type="Proteomes" id="UP000555728"/>
    </source>
</evidence>
<dbReference type="InterPro" id="IPR009506">
    <property type="entry name" value="YjiS-like"/>
</dbReference>
<accession>A0A7W6RYI2</accession>
<keyword evidence="3" id="KW-1185">Reference proteome</keyword>
<gene>
    <name evidence="2" type="ORF">GGD88_001205</name>
</gene>
<sequence length="80" mass="9290">MTSIPRVAPPNTARLPAAVAAARHRAMRTFVQTVTHQVTVWRRRACTRRQLRNMDERLLRDIGLSRELARDEGDKPFWLP</sequence>
<dbReference type="EMBL" id="JACIGI010000007">
    <property type="protein sequence ID" value="MBB4285487.1"/>
    <property type="molecule type" value="Genomic_DNA"/>
</dbReference>
<name>A0A7W6RYI2_9PROT</name>
<evidence type="ECO:0000259" key="1">
    <source>
        <dbReference type="Pfam" id="PF06568"/>
    </source>
</evidence>
<reference evidence="2 3" key="1">
    <citation type="submission" date="2020-08" db="EMBL/GenBank/DDBJ databases">
        <title>Genome sequencing of Purple Non-Sulfur Bacteria from various extreme environments.</title>
        <authorList>
            <person name="Mayer M."/>
        </authorList>
    </citation>
    <scope>NUCLEOTIDE SEQUENCE [LARGE SCALE GENOMIC DNA]</scope>
    <source>
        <strain evidence="2 3">JA135</strain>
    </source>
</reference>
<feature type="domain" description="YjiS-like" evidence="1">
    <location>
        <begin position="36"/>
        <end position="67"/>
    </location>
</feature>